<dbReference type="OrthoDB" id="4526513at2759"/>
<evidence type="ECO:0000313" key="2">
    <source>
        <dbReference type="Proteomes" id="UP001149074"/>
    </source>
</evidence>
<organism evidence="1 2">
    <name type="scientific">Penicillium argentinense</name>
    <dbReference type="NCBI Taxonomy" id="1131581"/>
    <lineage>
        <taxon>Eukaryota</taxon>
        <taxon>Fungi</taxon>
        <taxon>Dikarya</taxon>
        <taxon>Ascomycota</taxon>
        <taxon>Pezizomycotina</taxon>
        <taxon>Eurotiomycetes</taxon>
        <taxon>Eurotiomycetidae</taxon>
        <taxon>Eurotiales</taxon>
        <taxon>Aspergillaceae</taxon>
        <taxon>Penicillium</taxon>
    </lineage>
</organism>
<dbReference type="RefSeq" id="XP_056474539.1">
    <property type="nucleotide sequence ID" value="XM_056618380.1"/>
</dbReference>
<reference evidence="1" key="2">
    <citation type="journal article" date="2023" name="IMA Fungus">
        <title>Comparative genomic study of the Penicillium genus elucidates a diverse pangenome and 15 lateral gene transfer events.</title>
        <authorList>
            <person name="Petersen C."/>
            <person name="Sorensen T."/>
            <person name="Nielsen M.R."/>
            <person name="Sondergaard T.E."/>
            <person name="Sorensen J.L."/>
            <person name="Fitzpatrick D.A."/>
            <person name="Frisvad J.C."/>
            <person name="Nielsen K.L."/>
        </authorList>
    </citation>
    <scope>NUCLEOTIDE SEQUENCE</scope>
    <source>
        <strain evidence="1">IBT 30761</strain>
    </source>
</reference>
<gene>
    <name evidence="1" type="ORF">N7532_005886</name>
</gene>
<proteinExistence type="predicted"/>
<dbReference type="GeneID" id="81357359"/>
<keyword evidence="1" id="KW-0813">Transport</keyword>
<comment type="caution">
    <text evidence="1">The sequence shown here is derived from an EMBL/GenBank/DDBJ whole genome shotgun (WGS) entry which is preliminary data.</text>
</comment>
<keyword evidence="2" id="KW-1185">Reference proteome</keyword>
<accession>A0A9W9FES0</accession>
<dbReference type="Proteomes" id="UP001149074">
    <property type="component" value="Unassembled WGS sequence"/>
</dbReference>
<keyword evidence="1" id="KW-0762">Sugar transport</keyword>
<dbReference type="EMBL" id="JAPQKI010000005">
    <property type="protein sequence ID" value="KAJ5098885.1"/>
    <property type="molecule type" value="Genomic_DNA"/>
</dbReference>
<dbReference type="AlphaFoldDB" id="A0A9W9FES0"/>
<protein>
    <submittedName>
        <fullName evidence="1">Sugar transporter (Hexose transporter)</fullName>
    </submittedName>
</protein>
<reference evidence="1" key="1">
    <citation type="submission" date="2022-11" db="EMBL/GenBank/DDBJ databases">
        <authorList>
            <person name="Petersen C."/>
        </authorList>
    </citation>
    <scope>NUCLEOTIDE SEQUENCE</scope>
    <source>
        <strain evidence="1">IBT 30761</strain>
    </source>
</reference>
<sequence length="75" mass="8634">MADTNGSRRDPDTETINYTVPDASIMRSPYLWKSSFFSTNGYNWSLLNGLQKLDVWQSSRYQPTGAWLGFINTTY</sequence>
<evidence type="ECO:0000313" key="1">
    <source>
        <dbReference type="EMBL" id="KAJ5098885.1"/>
    </source>
</evidence>
<name>A0A9W9FES0_9EURO</name>